<dbReference type="AlphaFoldDB" id="A0A926F2M3"/>
<organism evidence="10 11">
    <name type="scientific">Wansuia hejianensis</name>
    <dbReference type="NCBI Taxonomy" id="2763667"/>
    <lineage>
        <taxon>Bacteria</taxon>
        <taxon>Bacillati</taxon>
        <taxon>Bacillota</taxon>
        <taxon>Clostridia</taxon>
        <taxon>Lachnospirales</taxon>
        <taxon>Lachnospiraceae</taxon>
        <taxon>Wansuia</taxon>
    </lineage>
</organism>
<keyword evidence="3 8" id="KW-0813">Transport</keyword>
<feature type="transmembrane region" description="Helical" evidence="8">
    <location>
        <begin position="243"/>
        <end position="263"/>
    </location>
</feature>
<dbReference type="InterPro" id="IPR000515">
    <property type="entry name" value="MetI-like"/>
</dbReference>
<dbReference type="PANTHER" id="PTHR42929:SF1">
    <property type="entry name" value="INNER MEMBRANE ABC TRANSPORTER PERMEASE PROTEIN YDCU-RELATED"/>
    <property type="match status" value="1"/>
</dbReference>
<evidence type="ECO:0000256" key="8">
    <source>
        <dbReference type="RuleBase" id="RU363032"/>
    </source>
</evidence>
<evidence type="ECO:0000256" key="3">
    <source>
        <dbReference type="ARBA" id="ARBA00022448"/>
    </source>
</evidence>
<comment type="subcellular location">
    <subcellularLocation>
        <location evidence="1 8">Cell membrane</location>
        <topology evidence="1 8">Multi-pass membrane protein</topology>
    </subcellularLocation>
</comment>
<feature type="domain" description="ABC transmembrane type-1" evidence="9">
    <location>
        <begin position="60"/>
        <end position="264"/>
    </location>
</feature>
<keyword evidence="11" id="KW-1185">Reference proteome</keyword>
<evidence type="ECO:0000313" key="11">
    <source>
        <dbReference type="Proteomes" id="UP000601522"/>
    </source>
</evidence>
<feature type="transmembrane region" description="Helical" evidence="8">
    <location>
        <begin position="7"/>
        <end position="30"/>
    </location>
</feature>
<gene>
    <name evidence="10" type="ORF">H8689_06890</name>
</gene>
<keyword evidence="6 8" id="KW-1133">Transmembrane helix</keyword>
<evidence type="ECO:0000256" key="1">
    <source>
        <dbReference type="ARBA" id="ARBA00004651"/>
    </source>
</evidence>
<accession>A0A926F2M3</accession>
<dbReference type="Proteomes" id="UP000601522">
    <property type="component" value="Unassembled WGS sequence"/>
</dbReference>
<evidence type="ECO:0000256" key="2">
    <source>
        <dbReference type="ARBA" id="ARBA00007069"/>
    </source>
</evidence>
<feature type="transmembrane region" description="Helical" evidence="8">
    <location>
        <begin position="64"/>
        <end position="85"/>
    </location>
</feature>
<feature type="transmembrane region" description="Helical" evidence="8">
    <location>
        <begin position="139"/>
        <end position="163"/>
    </location>
</feature>
<dbReference type="GO" id="GO:0055085">
    <property type="term" value="P:transmembrane transport"/>
    <property type="evidence" value="ECO:0007669"/>
    <property type="project" value="InterPro"/>
</dbReference>
<reference evidence="10 11" key="1">
    <citation type="submission" date="2020-08" db="EMBL/GenBank/DDBJ databases">
        <title>Genome public.</title>
        <authorList>
            <person name="Liu C."/>
            <person name="Sun Q."/>
        </authorList>
    </citation>
    <scope>NUCLEOTIDE SEQUENCE [LARGE SCALE GENOMIC DNA]</scope>
    <source>
        <strain evidence="10 11">NSJ-26</strain>
    </source>
</reference>
<dbReference type="CDD" id="cd06261">
    <property type="entry name" value="TM_PBP2"/>
    <property type="match status" value="1"/>
</dbReference>
<sequence>MNMKKTAYPYVIWMIIFTVVPLLLVMYYAFTTGDGLELSSFEFSLDSFKRFFTPIYMKVLLRSIQLAFISTIACLVLGYPIAYIISKEKPRKRNTMILMFVIPMWMNFLLRTYAWLTLLGKNGLINYIVTKLGFQPLNIIYNDTAVLLGMVYNFLPFMVLPIFSTLTKMDKGLIEASEDLGANKLTTFMKVVFPLSLPGVITGITMVFIPAVSTFVISNLLGGNKTNLIGNLVEQQFRYTGDWHFGSSMSIILMVLILITMGLTSKFDKEKDGGGRGLW</sequence>
<dbReference type="Pfam" id="PF00528">
    <property type="entry name" value="BPD_transp_1"/>
    <property type="match status" value="1"/>
</dbReference>
<dbReference type="PANTHER" id="PTHR42929">
    <property type="entry name" value="INNER MEMBRANE ABC TRANSPORTER PERMEASE PROTEIN YDCU-RELATED-RELATED"/>
    <property type="match status" value="1"/>
</dbReference>
<dbReference type="SUPFAM" id="SSF161098">
    <property type="entry name" value="MetI-like"/>
    <property type="match status" value="1"/>
</dbReference>
<comment type="caution">
    <text evidence="10">The sequence shown here is derived from an EMBL/GenBank/DDBJ whole genome shotgun (WGS) entry which is preliminary data.</text>
</comment>
<dbReference type="EMBL" id="JACRTK010000002">
    <property type="protein sequence ID" value="MBC8590857.1"/>
    <property type="molecule type" value="Genomic_DNA"/>
</dbReference>
<evidence type="ECO:0000256" key="4">
    <source>
        <dbReference type="ARBA" id="ARBA00022475"/>
    </source>
</evidence>
<evidence type="ECO:0000259" key="9">
    <source>
        <dbReference type="PROSITE" id="PS50928"/>
    </source>
</evidence>
<feature type="transmembrane region" description="Helical" evidence="8">
    <location>
        <begin position="97"/>
        <end position="119"/>
    </location>
</feature>
<keyword evidence="4" id="KW-1003">Cell membrane</keyword>
<keyword evidence="7 8" id="KW-0472">Membrane</keyword>
<evidence type="ECO:0000256" key="5">
    <source>
        <dbReference type="ARBA" id="ARBA00022692"/>
    </source>
</evidence>
<comment type="similarity">
    <text evidence="2">Belongs to the binding-protein-dependent transport system permease family. CysTW subfamily.</text>
</comment>
<feature type="transmembrane region" description="Helical" evidence="8">
    <location>
        <begin position="191"/>
        <end position="217"/>
    </location>
</feature>
<dbReference type="GO" id="GO:0005886">
    <property type="term" value="C:plasma membrane"/>
    <property type="evidence" value="ECO:0007669"/>
    <property type="project" value="UniProtKB-SubCell"/>
</dbReference>
<proteinExistence type="inferred from homology"/>
<dbReference type="PROSITE" id="PS50928">
    <property type="entry name" value="ABC_TM1"/>
    <property type="match status" value="1"/>
</dbReference>
<evidence type="ECO:0000256" key="7">
    <source>
        <dbReference type="ARBA" id="ARBA00023136"/>
    </source>
</evidence>
<keyword evidence="5 8" id="KW-0812">Transmembrane</keyword>
<dbReference type="RefSeq" id="WP_330597083.1">
    <property type="nucleotide sequence ID" value="NZ_JACRTK010000002.1"/>
</dbReference>
<name>A0A926F2M3_9FIRM</name>
<dbReference type="InterPro" id="IPR035906">
    <property type="entry name" value="MetI-like_sf"/>
</dbReference>
<protein>
    <submittedName>
        <fullName evidence="10">ABC transporter permease</fullName>
    </submittedName>
</protein>
<evidence type="ECO:0000313" key="10">
    <source>
        <dbReference type="EMBL" id="MBC8590857.1"/>
    </source>
</evidence>
<dbReference type="Gene3D" id="1.10.3720.10">
    <property type="entry name" value="MetI-like"/>
    <property type="match status" value="1"/>
</dbReference>
<evidence type="ECO:0000256" key="6">
    <source>
        <dbReference type="ARBA" id="ARBA00022989"/>
    </source>
</evidence>